<dbReference type="Pfam" id="PF05656">
    <property type="entry name" value="DUF805"/>
    <property type="match status" value="1"/>
</dbReference>
<evidence type="ECO:0000313" key="2">
    <source>
        <dbReference type="EMBL" id="MBO3731719.1"/>
    </source>
</evidence>
<keyword evidence="1" id="KW-0812">Transmembrane</keyword>
<gene>
    <name evidence="2" type="ORF">J5V16_02730</name>
</gene>
<name>A0ABS3TYX7_9ACTN</name>
<feature type="transmembrane region" description="Helical" evidence="1">
    <location>
        <begin position="90"/>
        <end position="112"/>
    </location>
</feature>
<dbReference type="Proteomes" id="UP000681341">
    <property type="component" value="Unassembled WGS sequence"/>
</dbReference>
<keyword evidence="1" id="KW-1133">Transmembrane helix</keyword>
<proteinExistence type="predicted"/>
<feature type="transmembrane region" description="Helical" evidence="1">
    <location>
        <begin position="60"/>
        <end position="78"/>
    </location>
</feature>
<reference evidence="2 3" key="1">
    <citation type="submission" date="2021-03" db="EMBL/GenBank/DDBJ databases">
        <title>Glycomyces sp. nov., a novel actinomycete isolated from soil.</title>
        <authorList>
            <person name="Yang X."/>
            <person name="Xu X."/>
        </authorList>
    </citation>
    <scope>NUCLEOTIDE SEQUENCE [LARGE SCALE GENOMIC DNA]</scope>
    <source>
        <strain evidence="2 3">NEAU-S30</strain>
    </source>
</reference>
<feature type="transmembrane region" description="Helical" evidence="1">
    <location>
        <begin position="23"/>
        <end position="40"/>
    </location>
</feature>
<dbReference type="EMBL" id="JAGFNP010000001">
    <property type="protein sequence ID" value="MBO3731719.1"/>
    <property type="molecule type" value="Genomic_DNA"/>
</dbReference>
<evidence type="ECO:0000313" key="3">
    <source>
        <dbReference type="Proteomes" id="UP000681341"/>
    </source>
</evidence>
<dbReference type="PANTHER" id="PTHR34980:SF2">
    <property type="entry name" value="INNER MEMBRANE PROTEIN YHAH-RELATED"/>
    <property type="match status" value="1"/>
</dbReference>
<keyword evidence="1" id="KW-0472">Membrane</keyword>
<comment type="caution">
    <text evidence="2">The sequence shown here is derived from an EMBL/GenBank/DDBJ whole genome shotgun (WGS) entry which is preliminary data.</text>
</comment>
<evidence type="ECO:0000256" key="1">
    <source>
        <dbReference type="SAM" id="Phobius"/>
    </source>
</evidence>
<keyword evidence="3" id="KW-1185">Reference proteome</keyword>
<protein>
    <submittedName>
        <fullName evidence="2">DUF805 domain-containing protein</fullName>
    </submittedName>
</protein>
<dbReference type="RefSeq" id="WP_208494440.1">
    <property type="nucleotide sequence ID" value="NZ_JAGFNP010000001.1"/>
</dbReference>
<sequence length="128" mass="14734">MSWYMTALKKYAVFSGRSRRREYWWFVIVNAVISAILGCLSNRPDDASDWNYLGDDPNFFNYLALIYALALIIPTIAVQVRRLHDTGRTGWWWFIGLVPCVGWIVLLVFNLFDSEPGPNRYGPNPKGA</sequence>
<dbReference type="PANTHER" id="PTHR34980">
    <property type="entry name" value="INNER MEMBRANE PROTEIN-RELATED-RELATED"/>
    <property type="match status" value="1"/>
</dbReference>
<dbReference type="InterPro" id="IPR008523">
    <property type="entry name" value="DUF805"/>
</dbReference>
<accession>A0ABS3TYX7</accession>
<organism evidence="2 3">
    <name type="scientific">Glycomyces niveus</name>
    <dbReference type="NCBI Taxonomy" id="2820287"/>
    <lineage>
        <taxon>Bacteria</taxon>
        <taxon>Bacillati</taxon>
        <taxon>Actinomycetota</taxon>
        <taxon>Actinomycetes</taxon>
        <taxon>Glycomycetales</taxon>
        <taxon>Glycomycetaceae</taxon>
        <taxon>Glycomyces</taxon>
    </lineage>
</organism>